<evidence type="ECO:0000256" key="2">
    <source>
        <dbReference type="SAM" id="SignalP"/>
    </source>
</evidence>
<feature type="signal peptide" evidence="2">
    <location>
        <begin position="1"/>
        <end position="18"/>
    </location>
</feature>
<evidence type="ECO:0000313" key="3">
    <source>
        <dbReference type="EMBL" id="QLI66122.1"/>
    </source>
</evidence>
<feature type="repeat" description="Filamin" evidence="1">
    <location>
        <begin position="47"/>
        <end position="148"/>
    </location>
</feature>
<reference evidence="3 4" key="1">
    <citation type="submission" date="2020-07" db="EMBL/GenBank/DDBJ databases">
        <title>Telomere length de novo assembly of all 7 chromosomes of the fungus, Metarhizium brunneum, using a novel assembly pipeline.</title>
        <authorList>
            <person name="Saud z."/>
            <person name="Kortsinoglou A."/>
            <person name="Kouvelis V.N."/>
            <person name="Butt T.M."/>
        </authorList>
    </citation>
    <scope>NUCLEOTIDE SEQUENCE [LARGE SCALE GENOMIC DNA]</scope>
    <source>
        <strain evidence="3 4">4556</strain>
    </source>
</reference>
<dbReference type="KEGG" id="mbrn:26245941"/>
<dbReference type="GeneID" id="26245941"/>
<dbReference type="InterPro" id="IPR017868">
    <property type="entry name" value="Filamin/ABP280_repeat-like"/>
</dbReference>
<dbReference type="Proteomes" id="UP000510686">
    <property type="component" value="Chromosome 1"/>
</dbReference>
<dbReference type="RefSeq" id="XP_014541306.1">
    <property type="nucleotide sequence ID" value="XM_014685820.1"/>
</dbReference>
<name>A0A7D5YQV5_9HYPO</name>
<sequence length="181" mass="20159">MKYSMLSAVAVLAATSLGFPEFYWGSRSSPGRISITNNMNTPVQLDKVTGKSLANGIKVSRDQETVIPAHETLQIQAIDQSADLKLRVKGATHNQVEVSYTSGNQGTYNYAIKPIEGGGFPGVVRVEPDRLQCRPERWLPGHPATPQVTCRDGVELRVYLEGPYPRVFEAEYDDEYYDGWY</sequence>
<evidence type="ECO:0000256" key="1">
    <source>
        <dbReference type="PROSITE-ProRule" id="PRU00087"/>
    </source>
</evidence>
<dbReference type="OrthoDB" id="4935409at2759"/>
<evidence type="ECO:0000313" key="4">
    <source>
        <dbReference type="Proteomes" id="UP000510686"/>
    </source>
</evidence>
<organism evidence="3 4">
    <name type="scientific">Metarhizium brunneum</name>
    <dbReference type="NCBI Taxonomy" id="500148"/>
    <lineage>
        <taxon>Eukaryota</taxon>
        <taxon>Fungi</taxon>
        <taxon>Dikarya</taxon>
        <taxon>Ascomycota</taxon>
        <taxon>Pezizomycotina</taxon>
        <taxon>Sordariomycetes</taxon>
        <taxon>Hypocreomycetidae</taxon>
        <taxon>Hypocreales</taxon>
        <taxon>Clavicipitaceae</taxon>
        <taxon>Metarhizium</taxon>
    </lineage>
</organism>
<dbReference type="PROSITE" id="PS50194">
    <property type="entry name" value="FILAMIN_REPEAT"/>
    <property type="match status" value="1"/>
</dbReference>
<dbReference type="EMBL" id="CP058932">
    <property type="protein sequence ID" value="QLI66122.1"/>
    <property type="molecule type" value="Genomic_DNA"/>
</dbReference>
<gene>
    <name evidence="3" type="ORF">G6M90_00g028590</name>
</gene>
<proteinExistence type="predicted"/>
<keyword evidence="4" id="KW-1185">Reference proteome</keyword>
<keyword evidence="2" id="KW-0732">Signal</keyword>
<feature type="chain" id="PRO_5028801110" evidence="2">
    <location>
        <begin position="19"/>
        <end position="181"/>
    </location>
</feature>
<protein>
    <submittedName>
        <fullName evidence="3">Uncharacterized protein</fullName>
    </submittedName>
</protein>
<accession>A0A7D5YQV5</accession>
<dbReference type="AlphaFoldDB" id="A0A7D5YQV5"/>